<keyword evidence="1" id="KW-0560">Oxidoreductase</keyword>
<proteinExistence type="predicted"/>
<keyword evidence="2" id="KW-1185">Reference proteome</keyword>
<dbReference type="Proteomes" id="UP000356253">
    <property type="component" value="Unassembled WGS sequence"/>
</dbReference>
<dbReference type="EC" id="1.3.1.103" evidence="1"/>
<organism evidence="1 2">
    <name type="scientific">Mesonia oceanica</name>
    <dbReference type="NCBI Taxonomy" id="2687242"/>
    <lineage>
        <taxon>Bacteria</taxon>
        <taxon>Pseudomonadati</taxon>
        <taxon>Bacteroidota</taxon>
        <taxon>Flavobacteriia</taxon>
        <taxon>Flavobacteriales</taxon>
        <taxon>Flavobacteriaceae</taxon>
        <taxon>Mesonia</taxon>
    </lineage>
</organism>
<protein>
    <submittedName>
        <fullName evidence="1">2-haloacrylate reductase</fullName>
        <ecNumber evidence="1">1.3.1.103</ecNumber>
    </submittedName>
</protein>
<reference evidence="1" key="1">
    <citation type="submission" date="2019-09" db="EMBL/GenBank/DDBJ databases">
        <authorList>
            <person name="Rodrigo-Torres L."/>
            <person name="Arahal R. D."/>
            <person name="Lucena T."/>
        </authorList>
    </citation>
    <scope>NUCLEOTIDE SEQUENCE</scope>
    <source>
        <strain evidence="1">ISS653</strain>
    </source>
</reference>
<comment type="caution">
    <text evidence="1">The sequence shown here is derived from an EMBL/GenBank/DDBJ whole genome shotgun (WGS) entry which is preliminary data.</text>
</comment>
<gene>
    <name evidence="1" type="ORF">FVB9532_03443</name>
</gene>
<dbReference type="EMBL" id="CABVMM010000015">
    <property type="protein sequence ID" value="VVV02146.1"/>
    <property type="molecule type" value="Genomic_DNA"/>
</dbReference>
<evidence type="ECO:0000313" key="2">
    <source>
        <dbReference type="Proteomes" id="UP000356253"/>
    </source>
</evidence>
<evidence type="ECO:0000313" key="1">
    <source>
        <dbReference type="EMBL" id="VVV02146.1"/>
    </source>
</evidence>
<sequence>MKAIILKEFGGVENLEVQEIPIPRISENEVLVKVKAFSVNPVDVKTRKGEALAASLRNEKPIILGWDISGIIVETGKNITSLKLNDEVFGMVNFVGHGKAYAEYIVVSVAHLALKPKNISHAEAAASTLAALTAWQAFSFFGKLRKEDKVLIHAAAGGVGHFAVQMAKHLGAFVIGTSSAKNKEFVLGWGADKHIDYKNQQFENELSNIDFVLETIGHKNFKKSVSVLREEGTIVNLPSGLTKEDEKAAEQKKLNTCFFMSVYSNGDDMKIIADLLERKIIRPHIYKIYGFNKVREAHLQVETGTTRGKVVVEI</sequence>
<accession>A0AC61YCC4</accession>
<name>A0AC61YCC4_9FLAO</name>